<dbReference type="EMBL" id="MT141567">
    <property type="protein sequence ID" value="QJA67245.1"/>
    <property type="molecule type" value="Genomic_DNA"/>
</dbReference>
<gene>
    <name evidence="2" type="ORF">MM415B00267_0071</name>
</gene>
<dbReference type="AlphaFoldDB" id="A0A6M3JDM5"/>
<organism evidence="2">
    <name type="scientific">viral metagenome</name>
    <dbReference type="NCBI Taxonomy" id="1070528"/>
    <lineage>
        <taxon>unclassified sequences</taxon>
        <taxon>metagenomes</taxon>
        <taxon>organismal metagenomes</taxon>
    </lineage>
</organism>
<reference evidence="2" key="1">
    <citation type="submission" date="2020-03" db="EMBL/GenBank/DDBJ databases">
        <title>The deep terrestrial virosphere.</title>
        <authorList>
            <person name="Holmfeldt K."/>
            <person name="Nilsson E."/>
            <person name="Simone D."/>
            <person name="Lopez-Fernandez M."/>
            <person name="Wu X."/>
            <person name="de Brujin I."/>
            <person name="Lundin D."/>
            <person name="Andersson A."/>
            <person name="Bertilsson S."/>
            <person name="Dopson M."/>
        </authorList>
    </citation>
    <scope>NUCLEOTIDE SEQUENCE</scope>
    <source>
        <strain evidence="2">MM415B00267</strain>
    </source>
</reference>
<feature type="transmembrane region" description="Helical" evidence="1">
    <location>
        <begin position="12"/>
        <end position="33"/>
    </location>
</feature>
<accession>A0A6M3JDM5</accession>
<protein>
    <submittedName>
        <fullName evidence="2">Uncharacterized protein</fullName>
    </submittedName>
</protein>
<evidence type="ECO:0000313" key="2">
    <source>
        <dbReference type="EMBL" id="QJA67245.1"/>
    </source>
</evidence>
<feature type="transmembrane region" description="Helical" evidence="1">
    <location>
        <begin position="53"/>
        <end position="77"/>
    </location>
</feature>
<sequence length="95" mass="11037">MKRIFILLLLKLIEIGSIILIPAGFGFICYLTISKKWFIYFSLPLTQTFWNCFGIGLFHLMLLFFVSFIVFVIMSIIKANWEIAGKLANRRINGK</sequence>
<evidence type="ECO:0000256" key="1">
    <source>
        <dbReference type="SAM" id="Phobius"/>
    </source>
</evidence>
<keyword evidence="1" id="KW-1133">Transmembrane helix</keyword>
<proteinExistence type="predicted"/>
<keyword evidence="1" id="KW-0812">Transmembrane</keyword>
<name>A0A6M3JDM5_9ZZZZ</name>
<keyword evidence="1" id="KW-0472">Membrane</keyword>